<reference evidence="6" key="1">
    <citation type="submission" date="2016-11" db="UniProtKB">
        <authorList>
            <consortium name="WormBaseParasite"/>
        </authorList>
    </citation>
    <scope>IDENTIFICATION</scope>
</reference>
<feature type="compositionally biased region" description="Basic and acidic residues" evidence="3">
    <location>
        <begin position="884"/>
        <end position="894"/>
    </location>
</feature>
<dbReference type="Pfam" id="PF13891">
    <property type="entry name" value="zf-C3HC3H_KANSL2"/>
    <property type="match status" value="1"/>
</dbReference>
<evidence type="ECO:0000256" key="2">
    <source>
        <dbReference type="ARBA" id="ARBA00023242"/>
    </source>
</evidence>
<feature type="domain" description="KANL2-like probable zinc-finger" evidence="4">
    <location>
        <begin position="295"/>
        <end position="343"/>
    </location>
</feature>
<sequence>MSSDVSVLRPPDQYIPAVGTSFCLVANEFDRNVYGECCYVGSRTLVKCRQIRRKDNLIKNGNQCEQHLDFRNSLKRRYTKEQMRLRLEGGHKKRKYKPLIRDENFVSEDDDCLMPCDDWSNPVVDHIFEHAPDDDDITPLRSAGVYTEKEVLRFKLAQLKKEIEALQLFKEMREESARRVAEVKLETLKSKKKCDYSFHATLDGVQQSLHAANASFGKHGMLSNRMEDMKNRAKGKVISDLRKCLHGRETGRLEKEVRSLLDLLISRVEAAELGIVDESMDLGSIMKDSQTDEIICNGAAIPASDYCIKHVMLDSRQCVFVSCEKCGVTTPDIDLKSKLCTKHRLIMLAASPRKALSPLAVQVQGGHAMTDLDFSSSRHPHHSSFIPFQLMPPVSDHRSPTPMKFTSIDSESEDEIERLNKILSHVKDESTSSRTSGNILLSVRSPSDMSLLSPSVAASLSRSRQRKNKEVETCRAARCRPFHPDFFPSNDETNRSPPVRTVTRQPPRTSLPFGPSPLPLSTTGTSLPMNPIPRQSVDSLTVAPQYKSPLPSSISRTRPQPPHRLLGKNGRPSTGLVASRVSQREVFMQRNQMEEDQKAAASIADSMDSLVEDRHTPPPSSDRMISGGRCTNQRGRGSSYPRPISRQRQPIQESHRYIPITAVESIRQNASGQFSTRTIITVGGIRQTPAQIARTPRMSASRTSPACLPTNLDLRSIPPEMNDAPLGEVLKDIAKQVSITMFFILLNIWCKTFCFQRMLSDPAISSVDSGVLTSVPLSSLSHFPPPSSQSLSQTTTRQRVPSILRKAGDHSSSNPTSIAPPHLSSSINTETRQQPPHRMMSTTYSASGVKQSQLPSHRMIKALPLPSIPKPRYVSKPITSQKPIESREPPRNEEENQPSSFNAKISPLEIAKNEEKTEEKSVSIELKPETTESSALDPLNILAAVSEAARGEVTKEEVIPEKRNTIEEDEEEEYEDEL</sequence>
<evidence type="ECO:0000256" key="1">
    <source>
        <dbReference type="ARBA" id="ARBA00004123"/>
    </source>
</evidence>
<evidence type="ECO:0000256" key="3">
    <source>
        <dbReference type="SAM" id="MobiDB-lite"/>
    </source>
</evidence>
<feature type="region of interest" description="Disordered" evidence="3">
    <location>
        <begin position="610"/>
        <end position="649"/>
    </location>
</feature>
<dbReference type="GO" id="GO:0005634">
    <property type="term" value="C:nucleus"/>
    <property type="evidence" value="ECO:0007669"/>
    <property type="project" value="UniProtKB-SubCell"/>
</dbReference>
<feature type="region of interest" description="Disordered" evidence="3">
    <location>
        <begin position="389"/>
        <end position="411"/>
    </location>
</feature>
<dbReference type="AlphaFoldDB" id="A0A1I7XTE5"/>
<feature type="compositionally biased region" description="Basic and acidic residues" evidence="3">
    <location>
        <begin position="949"/>
        <end position="966"/>
    </location>
</feature>
<feature type="compositionally biased region" description="Acidic residues" evidence="3">
    <location>
        <begin position="967"/>
        <end position="978"/>
    </location>
</feature>
<evidence type="ECO:0000313" key="5">
    <source>
        <dbReference type="Proteomes" id="UP000095283"/>
    </source>
</evidence>
<keyword evidence="5" id="KW-1185">Reference proteome</keyword>
<dbReference type="WBParaSite" id="Hba_20606">
    <property type="protein sequence ID" value="Hba_20606"/>
    <property type="gene ID" value="Hba_20606"/>
</dbReference>
<feature type="compositionally biased region" description="Basic and acidic residues" evidence="3">
    <location>
        <begin position="911"/>
        <end position="930"/>
    </location>
</feature>
<keyword evidence="2" id="KW-0539">Nucleus</keyword>
<organism evidence="5 6">
    <name type="scientific">Heterorhabditis bacteriophora</name>
    <name type="common">Entomopathogenic nematode worm</name>
    <dbReference type="NCBI Taxonomy" id="37862"/>
    <lineage>
        <taxon>Eukaryota</taxon>
        <taxon>Metazoa</taxon>
        <taxon>Ecdysozoa</taxon>
        <taxon>Nematoda</taxon>
        <taxon>Chromadorea</taxon>
        <taxon>Rhabditida</taxon>
        <taxon>Rhabditina</taxon>
        <taxon>Rhabditomorpha</taxon>
        <taxon>Strongyloidea</taxon>
        <taxon>Heterorhabditidae</taxon>
        <taxon>Heterorhabditis</taxon>
    </lineage>
</organism>
<feature type="compositionally biased region" description="Low complexity" evidence="3">
    <location>
        <begin position="495"/>
        <end position="523"/>
    </location>
</feature>
<accession>A0A1I7XTE5</accession>
<feature type="region of interest" description="Disordered" evidence="3">
    <location>
        <begin position="691"/>
        <end position="712"/>
    </location>
</feature>
<feature type="compositionally biased region" description="Polar residues" evidence="3">
    <location>
        <begin position="810"/>
        <end position="855"/>
    </location>
</feature>
<dbReference type="InterPro" id="IPR025927">
    <property type="entry name" value="Znf_KANL2-like"/>
</dbReference>
<dbReference type="Proteomes" id="UP000095283">
    <property type="component" value="Unplaced"/>
</dbReference>
<feature type="region of interest" description="Disordered" evidence="3">
    <location>
        <begin position="805"/>
        <end position="932"/>
    </location>
</feature>
<evidence type="ECO:0000259" key="4">
    <source>
        <dbReference type="Pfam" id="PF13891"/>
    </source>
</evidence>
<evidence type="ECO:0000313" key="6">
    <source>
        <dbReference type="WBParaSite" id="Hba_20606"/>
    </source>
</evidence>
<name>A0A1I7XTE5_HETBA</name>
<comment type="subcellular location">
    <subcellularLocation>
        <location evidence="1">Nucleus</location>
    </subcellularLocation>
</comment>
<feature type="region of interest" description="Disordered" evidence="3">
    <location>
        <begin position="483"/>
        <end position="576"/>
    </location>
</feature>
<protein>
    <submittedName>
        <fullName evidence="6">Zf-C3Hc3H domain-containing protein</fullName>
    </submittedName>
</protein>
<feature type="region of interest" description="Disordered" evidence="3">
    <location>
        <begin position="949"/>
        <end position="978"/>
    </location>
</feature>
<proteinExistence type="predicted"/>